<dbReference type="InterPro" id="IPR050870">
    <property type="entry name" value="FAST_kinase"/>
</dbReference>
<dbReference type="GO" id="GO:0000963">
    <property type="term" value="P:mitochondrial RNA processing"/>
    <property type="evidence" value="ECO:0007669"/>
    <property type="project" value="TreeGrafter"/>
</dbReference>
<dbReference type="AlphaFoldDB" id="A0A0G4FGI7"/>
<evidence type="ECO:0000259" key="3">
    <source>
        <dbReference type="Pfam" id="PF26188"/>
    </source>
</evidence>
<organism evidence="4">
    <name type="scientific">Chromera velia CCMP2878</name>
    <dbReference type="NCBI Taxonomy" id="1169474"/>
    <lineage>
        <taxon>Eukaryota</taxon>
        <taxon>Sar</taxon>
        <taxon>Alveolata</taxon>
        <taxon>Colpodellida</taxon>
        <taxon>Chromeraceae</taxon>
        <taxon>Chromera</taxon>
    </lineage>
</organism>
<protein>
    <submittedName>
        <fullName evidence="4">Uncharacterized protein</fullName>
    </submittedName>
</protein>
<dbReference type="PANTHER" id="PTHR21228">
    <property type="entry name" value="FAST LEU-RICH DOMAIN-CONTAINING"/>
    <property type="match status" value="1"/>
</dbReference>
<dbReference type="GO" id="GO:0044528">
    <property type="term" value="P:regulation of mitochondrial mRNA stability"/>
    <property type="evidence" value="ECO:0007669"/>
    <property type="project" value="TreeGrafter"/>
</dbReference>
<sequence>MLLREQILECTSGTRALRLWADHKEQFGRKEYDTLCCKLRVLFRRPDRQRHDDGLLQSCLKDVCAAVATKRLNFAAEELARIVHCLAVLRFRDESVLALLESDRECIVRGLDAVGLSSLAWSLAQLQMRVDGLLKSIDEQAFFVIAFGKPREIASILWSFAKLNFPGEYTIDALNRNARDFALSASPRDISNVFWALATLEQQPPALMTQSEDKLSKVVEEGNPQDISNAAWAMATRGRRAADFFQVIDTHAAFLVEECSKQELCNLFWAASVSSCGYAKNLCEGIENPSACSKFLQGSMPIDVCTLVRALVKMHRRPYTFLSAIESDPSIAIPRQMRDGHSDGQTVSNIVWVFAHLEICCPHLAAAVANMARQFVEVAEPRHVAIVGWGLATLSVDWEGDEYFEAVCWSRRCRERMVREGRERDVAQLLWAITIHGAWSETIESAFLFFWTCLMDRGAQALLPENRRQTAQMLFVLSAERPDFASRLVREAADKGWDLQCLQTFDAKIPNESATQVRISKLLLSMGWEHERRVNPFRGKKKELKVKIEEGGGISKEQDEKGQSKAPANPFELSLASCLFSIDLADLKSRRGVEITGPVHFLETAGGGSTDVWIGSTRCKDRVLRALGWRIVHVSGWADSGEVEPLAIEVREEGALPVEGLEEGEIPEESAIFDESFTSDEAREQTRQMQKLLAERLKTIDIHLPCE</sequence>
<evidence type="ECO:0000259" key="2">
    <source>
        <dbReference type="Pfam" id="PF08373"/>
    </source>
</evidence>
<dbReference type="PhylomeDB" id="A0A0G4FGI7"/>
<feature type="domain" description="RAP" evidence="2">
    <location>
        <begin position="593"/>
        <end position="637"/>
    </location>
</feature>
<feature type="compositionally biased region" description="Basic and acidic residues" evidence="1">
    <location>
        <begin position="549"/>
        <end position="563"/>
    </location>
</feature>
<evidence type="ECO:0000256" key="1">
    <source>
        <dbReference type="SAM" id="MobiDB-lite"/>
    </source>
</evidence>
<name>A0A0G4FGI7_9ALVE</name>
<reference evidence="4" key="1">
    <citation type="submission" date="2014-11" db="EMBL/GenBank/DDBJ databases">
        <authorList>
            <person name="Otto D Thomas"/>
            <person name="Naeem Raeece"/>
        </authorList>
    </citation>
    <scope>NUCLEOTIDE SEQUENCE</scope>
</reference>
<proteinExistence type="predicted"/>
<gene>
    <name evidence="4" type="ORF">Cvel_16871</name>
</gene>
<accession>A0A0G4FGI7</accession>
<dbReference type="InterPro" id="IPR058917">
    <property type="entry name" value="RESC6_dom"/>
</dbReference>
<dbReference type="PANTHER" id="PTHR21228:SF40">
    <property type="entry name" value="LD45607P"/>
    <property type="match status" value="1"/>
</dbReference>
<dbReference type="GO" id="GO:0035770">
    <property type="term" value="C:ribonucleoprotein granule"/>
    <property type="evidence" value="ECO:0007669"/>
    <property type="project" value="TreeGrafter"/>
</dbReference>
<dbReference type="EMBL" id="CDMZ01000353">
    <property type="protein sequence ID" value="CEM12451.1"/>
    <property type="molecule type" value="Genomic_DNA"/>
</dbReference>
<dbReference type="GO" id="GO:1901259">
    <property type="term" value="P:chloroplast rRNA processing"/>
    <property type="evidence" value="ECO:0007669"/>
    <property type="project" value="TreeGrafter"/>
</dbReference>
<feature type="domain" description="RNA-editing substrate-binding complex 6 protein" evidence="3">
    <location>
        <begin position="74"/>
        <end position="165"/>
    </location>
</feature>
<dbReference type="Pfam" id="PF26188">
    <property type="entry name" value="RESC6"/>
    <property type="match status" value="1"/>
</dbReference>
<evidence type="ECO:0000313" key="4">
    <source>
        <dbReference type="EMBL" id="CEM12451.1"/>
    </source>
</evidence>
<dbReference type="VEuPathDB" id="CryptoDB:Cvel_16871"/>
<dbReference type="InterPro" id="IPR013584">
    <property type="entry name" value="RAP"/>
</dbReference>
<dbReference type="GO" id="GO:0009507">
    <property type="term" value="C:chloroplast"/>
    <property type="evidence" value="ECO:0007669"/>
    <property type="project" value="GOC"/>
</dbReference>
<dbReference type="Pfam" id="PF08373">
    <property type="entry name" value="RAP"/>
    <property type="match status" value="1"/>
</dbReference>
<dbReference type="GO" id="GO:0005759">
    <property type="term" value="C:mitochondrial matrix"/>
    <property type="evidence" value="ECO:0007669"/>
    <property type="project" value="TreeGrafter"/>
</dbReference>
<dbReference type="GO" id="GO:0003723">
    <property type="term" value="F:RNA binding"/>
    <property type="evidence" value="ECO:0007669"/>
    <property type="project" value="TreeGrafter"/>
</dbReference>
<feature type="region of interest" description="Disordered" evidence="1">
    <location>
        <begin position="549"/>
        <end position="568"/>
    </location>
</feature>